<dbReference type="Proteomes" id="UP001482620">
    <property type="component" value="Unassembled WGS sequence"/>
</dbReference>
<organism evidence="2 3">
    <name type="scientific">Ilyodon furcidens</name>
    <name type="common">goldbreast splitfin</name>
    <dbReference type="NCBI Taxonomy" id="33524"/>
    <lineage>
        <taxon>Eukaryota</taxon>
        <taxon>Metazoa</taxon>
        <taxon>Chordata</taxon>
        <taxon>Craniata</taxon>
        <taxon>Vertebrata</taxon>
        <taxon>Euteleostomi</taxon>
        <taxon>Actinopterygii</taxon>
        <taxon>Neopterygii</taxon>
        <taxon>Teleostei</taxon>
        <taxon>Neoteleostei</taxon>
        <taxon>Acanthomorphata</taxon>
        <taxon>Ovalentaria</taxon>
        <taxon>Atherinomorphae</taxon>
        <taxon>Cyprinodontiformes</taxon>
        <taxon>Goodeidae</taxon>
        <taxon>Ilyodon</taxon>
    </lineage>
</organism>
<gene>
    <name evidence="2" type="primary">SRCIN1</name>
    <name evidence="2" type="ORF">ILYODFUR_016540</name>
</gene>
<keyword evidence="3" id="KW-1185">Reference proteome</keyword>
<proteinExistence type="predicted"/>
<dbReference type="PANTHER" id="PTHR22741">
    <property type="entry name" value="P140CAP/SNIP-RELATED"/>
    <property type="match status" value="1"/>
</dbReference>
<evidence type="ECO:0000313" key="3">
    <source>
        <dbReference type="Proteomes" id="UP001482620"/>
    </source>
</evidence>
<feature type="region of interest" description="Disordered" evidence="1">
    <location>
        <begin position="62"/>
        <end position="85"/>
    </location>
</feature>
<accession>A0ABV0TV83</accession>
<name>A0ABV0TV83_9TELE</name>
<reference evidence="2 3" key="1">
    <citation type="submission" date="2021-06" db="EMBL/GenBank/DDBJ databases">
        <authorList>
            <person name="Palmer J.M."/>
        </authorList>
    </citation>
    <scope>NUCLEOTIDE SEQUENCE [LARGE SCALE GENOMIC DNA]</scope>
    <source>
        <strain evidence="3">if_2019</strain>
        <tissue evidence="2">Muscle</tissue>
    </source>
</reference>
<dbReference type="InterPro" id="IPR051825">
    <property type="entry name" value="SRCIN1"/>
</dbReference>
<dbReference type="PANTHER" id="PTHR22741:SF5">
    <property type="entry name" value="SRC KINASE SIGNALING INHIBITOR 1"/>
    <property type="match status" value="1"/>
</dbReference>
<evidence type="ECO:0000256" key="1">
    <source>
        <dbReference type="SAM" id="MobiDB-lite"/>
    </source>
</evidence>
<evidence type="ECO:0000313" key="2">
    <source>
        <dbReference type="EMBL" id="MEQ2236823.1"/>
    </source>
</evidence>
<comment type="caution">
    <text evidence="2">The sequence shown here is derived from an EMBL/GenBank/DDBJ whole genome shotgun (WGS) entry which is preliminary data.</text>
</comment>
<protein>
    <submittedName>
        <fullName evidence="2">SRC kinase signaling inhibitor 1</fullName>
    </submittedName>
</protein>
<dbReference type="EMBL" id="JAHRIQ010047851">
    <property type="protein sequence ID" value="MEQ2236823.1"/>
    <property type="molecule type" value="Genomic_DNA"/>
</dbReference>
<feature type="region of interest" description="Disordered" evidence="1">
    <location>
        <begin position="1"/>
        <end position="21"/>
    </location>
</feature>
<sequence length="85" mass="9231">MMLEVESRTPRVTRLSPTQPALADQASRVSFASAENLETMSEPDIPFGFNRMNRLRQSLPLARSSSQAKLRAPGQAAASVELATS</sequence>